<dbReference type="InterPro" id="IPR010836">
    <property type="entry name" value="SapC"/>
</dbReference>
<protein>
    <submittedName>
        <fullName evidence="1">Multidrug transporter</fullName>
    </submittedName>
</protein>
<evidence type="ECO:0000313" key="2">
    <source>
        <dbReference type="Proteomes" id="UP000243053"/>
    </source>
</evidence>
<organism evidence="1 2">
    <name type="scientific">Colwellia psychrerythraea</name>
    <name type="common">Vibrio psychroerythus</name>
    <dbReference type="NCBI Taxonomy" id="28229"/>
    <lineage>
        <taxon>Bacteria</taxon>
        <taxon>Pseudomonadati</taxon>
        <taxon>Pseudomonadota</taxon>
        <taxon>Gammaproteobacteria</taxon>
        <taxon>Alteromonadales</taxon>
        <taxon>Colwelliaceae</taxon>
        <taxon>Colwellia</taxon>
    </lineage>
</organism>
<proteinExistence type="predicted"/>
<dbReference type="AlphaFoldDB" id="A0A1Y5EV34"/>
<reference evidence="2" key="1">
    <citation type="journal article" date="2017" name="Proc. Natl. Acad. Sci. U.S.A.">
        <title>Simulation of Deepwater Horizon oil plume reveals substrate specialization within a complex community of hydrocarbon degraders.</title>
        <authorList>
            <person name="Hu P."/>
            <person name="Dubinsky E.A."/>
            <person name="Probst A.J."/>
            <person name="Wang J."/>
            <person name="Sieber C.M.K."/>
            <person name="Tom L.M."/>
            <person name="Gardinali P."/>
            <person name="Banfield J.F."/>
            <person name="Atlas R.M."/>
            <person name="Andersen G.L."/>
        </authorList>
    </citation>
    <scope>NUCLEOTIDE SEQUENCE [LARGE SCALE GENOMIC DNA]</scope>
</reference>
<comment type="caution">
    <text evidence="1">The sequence shown here is derived from an EMBL/GenBank/DDBJ whole genome shotgun (WGS) entry which is preliminary data.</text>
</comment>
<accession>A0A1Y5EV34</accession>
<dbReference type="EMBL" id="MAAF01000007">
    <property type="protein sequence ID" value="OUR84884.1"/>
    <property type="molecule type" value="Genomic_DNA"/>
</dbReference>
<dbReference type="Proteomes" id="UP000243053">
    <property type="component" value="Unassembled WGS sequence"/>
</dbReference>
<name>A0A1Y5EV34_COLPS</name>
<gene>
    <name evidence="1" type="ORF">A9Q75_00625</name>
</gene>
<sequence length="243" mass="28220">MSNHQMLNNEQHKNLKVDTQRSSELGDNIMLTLTFPNEFYDIQAYYPIVFHKDEATEKFQSYALLGLEKNENLFLNNGHWDCGYLPHTIKAQPFLIGFQNQEINGNVQKQRVIHLDVDSPRLNKERGENIFTEFGQNTPFIEHIADVLGEIDKGFEESQDFLNLLTEYNLLEKFVFDIELNDKSHNRLSGFYTINEETLNNLTSQQLAELSQKGFLKPLYMAVASLLNMGDLIKRKNKLLQTK</sequence>
<evidence type="ECO:0000313" key="1">
    <source>
        <dbReference type="EMBL" id="OUR84884.1"/>
    </source>
</evidence>
<dbReference type="Pfam" id="PF07277">
    <property type="entry name" value="SapC"/>
    <property type="match status" value="1"/>
</dbReference>